<keyword evidence="3 7" id="KW-0489">Methyltransferase</keyword>
<keyword evidence="4 7" id="KW-0808">Transferase</keyword>
<evidence type="ECO:0000256" key="5">
    <source>
        <dbReference type="ARBA" id="ARBA00022691"/>
    </source>
</evidence>
<evidence type="ECO:0000256" key="3">
    <source>
        <dbReference type="ARBA" id="ARBA00022603"/>
    </source>
</evidence>
<gene>
    <name evidence="7" type="primary">rsmA</name>
    <name evidence="7" type="synonym">ksgA</name>
    <name evidence="10" type="ORF">BM477_02600</name>
</gene>
<organism evidence="10 11">
    <name type="scientific">Boudabousia marimammalium</name>
    <dbReference type="NCBI Taxonomy" id="156892"/>
    <lineage>
        <taxon>Bacteria</taxon>
        <taxon>Bacillati</taxon>
        <taxon>Actinomycetota</taxon>
        <taxon>Actinomycetes</taxon>
        <taxon>Actinomycetales</taxon>
        <taxon>Actinomycetaceae</taxon>
        <taxon>Boudabousia</taxon>
    </lineage>
</organism>
<evidence type="ECO:0000256" key="2">
    <source>
        <dbReference type="ARBA" id="ARBA00022552"/>
    </source>
</evidence>
<feature type="binding site" evidence="7 8">
    <location>
        <position position="105"/>
    </location>
    <ligand>
        <name>S-adenosyl-L-methionine</name>
        <dbReference type="ChEBI" id="CHEBI:59789"/>
    </ligand>
</feature>
<proteinExistence type="inferred from homology"/>
<dbReference type="EC" id="2.1.1.182" evidence="7"/>
<feature type="binding site" evidence="7 8">
    <location>
        <position position="27"/>
    </location>
    <ligand>
        <name>S-adenosyl-L-methionine</name>
        <dbReference type="ChEBI" id="CHEBI:59789"/>
    </ligand>
</feature>
<dbReference type="AlphaFoldDB" id="A0A1Q5PRV8"/>
<dbReference type="InterPro" id="IPR020596">
    <property type="entry name" value="rRNA_Ade_Mease_Trfase_CS"/>
</dbReference>
<dbReference type="PROSITE" id="PS51689">
    <property type="entry name" value="SAM_RNA_A_N6_MT"/>
    <property type="match status" value="1"/>
</dbReference>
<comment type="catalytic activity">
    <reaction evidence="7">
        <text>adenosine(1518)/adenosine(1519) in 16S rRNA + 4 S-adenosyl-L-methionine = N(6)-dimethyladenosine(1518)/N(6)-dimethyladenosine(1519) in 16S rRNA + 4 S-adenosyl-L-homocysteine + 4 H(+)</text>
        <dbReference type="Rhea" id="RHEA:19609"/>
        <dbReference type="Rhea" id="RHEA-COMP:10232"/>
        <dbReference type="Rhea" id="RHEA-COMP:10233"/>
        <dbReference type="ChEBI" id="CHEBI:15378"/>
        <dbReference type="ChEBI" id="CHEBI:57856"/>
        <dbReference type="ChEBI" id="CHEBI:59789"/>
        <dbReference type="ChEBI" id="CHEBI:74411"/>
        <dbReference type="ChEBI" id="CHEBI:74493"/>
        <dbReference type="EC" id="2.1.1.182"/>
    </reaction>
</comment>
<feature type="binding site" evidence="7 8">
    <location>
        <position position="29"/>
    </location>
    <ligand>
        <name>S-adenosyl-L-methionine</name>
        <dbReference type="ChEBI" id="CHEBI:59789"/>
    </ligand>
</feature>
<keyword evidence="1 7" id="KW-0963">Cytoplasm</keyword>
<dbReference type="OrthoDB" id="9814755at2"/>
<dbReference type="Proteomes" id="UP000186465">
    <property type="component" value="Unassembled WGS sequence"/>
</dbReference>
<comment type="caution">
    <text evidence="10">The sequence shown here is derived from an EMBL/GenBank/DDBJ whole genome shotgun (WGS) entry which is preliminary data.</text>
</comment>
<feature type="binding site" evidence="7 8">
    <location>
        <position position="75"/>
    </location>
    <ligand>
        <name>S-adenosyl-L-methionine</name>
        <dbReference type="ChEBI" id="CHEBI:59789"/>
    </ligand>
</feature>
<dbReference type="Gene3D" id="1.10.8.100">
    <property type="entry name" value="Ribosomal RNA adenine dimethylase-like, domain 2"/>
    <property type="match status" value="1"/>
</dbReference>
<evidence type="ECO:0000256" key="8">
    <source>
        <dbReference type="PROSITE-ProRule" id="PRU01026"/>
    </source>
</evidence>
<dbReference type="STRING" id="156892.BM477_02600"/>
<feature type="binding site" evidence="7 8">
    <location>
        <position position="54"/>
    </location>
    <ligand>
        <name>S-adenosyl-L-methionine</name>
        <dbReference type="ChEBI" id="CHEBI:59789"/>
    </ligand>
</feature>
<dbReference type="GO" id="GO:0005829">
    <property type="term" value="C:cytosol"/>
    <property type="evidence" value="ECO:0007669"/>
    <property type="project" value="TreeGrafter"/>
</dbReference>
<comment type="function">
    <text evidence="7">Specifically dimethylates two adjacent adenosines (A1518 and A1519) in the loop of a conserved hairpin near the 3'-end of 16S rRNA in the 30S particle. May play a critical role in biogenesis of 30S subunits.</text>
</comment>
<evidence type="ECO:0000259" key="9">
    <source>
        <dbReference type="SMART" id="SM00650"/>
    </source>
</evidence>
<evidence type="ECO:0000256" key="1">
    <source>
        <dbReference type="ARBA" id="ARBA00022490"/>
    </source>
</evidence>
<dbReference type="GO" id="GO:0052908">
    <property type="term" value="F:16S rRNA (adenine(1518)-N(6)/adenine(1519)-N(6))-dimethyltransferase activity"/>
    <property type="evidence" value="ECO:0007669"/>
    <property type="project" value="UniProtKB-EC"/>
</dbReference>
<accession>A0A1Q5PRV8</accession>
<evidence type="ECO:0000313" key="11">
    <source>
        <dbReference type="Proteomes" id="UP000186465"/>
    </source>
</evidence>
<dbReference type="PANTHER" id="PTHR11727">
    <property type="entry name" value="DIMETHYLADENOSINE TRANSFERASE"/>
    <property type="match status" value="1"/>
</dbReference>
<dbReference type="PROSITE" id="PS01131">
    <property type="entry name" value="RRNA_A_DIMETH"/>
    <property type="match status" value="1"/>
</dbReference>
<comment type="similarity">
    <text evidence="7">Belongs to the class I-like SAM-binding methyltransferase superfamily. rRNA adenine N(6)-methyltransferase family. RsmA subfamily.</text>
</comment>
<name>A0A1Q5PRV8_9ACTO</name>
<dbReference type="HAMAP" id="MF_00607">
    <property type="entry name" value="16SrRNA_methyltr_A"/>
    <property type="match status" value="1"/>
</dbReference>
<comment type="subcellular location">
    <subcellularLocation>
        <location evidence="7">Cytoplasm</location>
    </subcellularLocation>
</comment>
<dbReference type="InterPro" id="IPR001737">
    <property type="entry name" value="KsgA/Erm"/>
</dbReference>
<dbReference type="RefSeq" id="WP_075361121.1">
    <property type="nucleotide sequence ID" value="NZ_MPDM01000002.1"/>
</dbReference>
<keyword evidence="11" id="KW-1185">Reference proteome</keyword>
<dbReference type="InterPro" id="IPR020598">
    <property type="entry name" value="rRNA_Ade_methylase_Trfase_N"/>
</dbReference>
<dbReference type="EMBL" id="MPDM01000002">
    <property type="protein sequence ID" value="OKL50296.1"/>
    <property type="molecule type" value="Genomic_DNA"/>
</dbReference>
<dbReference type="SUPFAM" id="SSF53335">
    <property type="entry name" value="S-adenosyl-L-methionine-dependent methyltransferases"/>
    <property type="match status" value="1"/>
</dbReference>
<reference evidence="11" key="1">
    <citation type="submission" date="2016-11" db="EMBL/GenBank/DDBJ databases">
        <title>Actinomyces gypaetusis sp. nov. isolated from Gypaetus barbatus in Qinghai Tibet Plateau China.</title>
        <authorList>
            <person name="Meng X."/>
        </authorList>
    </citation>
    <scope>NUCLEOTIDE SEQUENCE [LARGE SCALE GENOMIC DNA]</scope>
    <source>
        <strain evidence="11">DSM 15383</strain>
    </source>
</reference>
<feature type="domain" description="Ribosomal RNA adenine methylase transferase N-terminal" evidence="9">
    <location>
        <begin position="34"/>
        <end position="223"/>
    </location>
</feature>
<feature type="binding site" evidence="7 8">
    <location>
        <position position="138"/>
    </location>
    <ligand>
        <name>S-adenosyl-L-methionine</name>
        <dbReference type="ChEBI" id="CHEBI:59789"/>
    </ligand>
</feature>
<dbReference type="InterPro" id="IPR011530">
    <property type="entry name" value="rRNA_adenine_dimethylase"/>
</dbReference>
<dbReference type="NCBIfam" id="TIGR00755">
    <property type="entry name" value="ksgA"/>
    <property type="match status" value="1"/>
</dbReference>
<dbReference type="Gene3D" id="3.40.50.150">
    <property type="entry name" value="Vaccinia Virus protein VP39"/>
    <property type="match status" value="1"/>
</dbReference>
<evidence type="ECO:0000256" key="7">
    <source>
        <dbReference type="HAMAP-Rule" id="MF_00607"/>
    </source>
</evidence>
<protein>
    <recommendedName>
        <fullName evidence="7">Ribosomal RNA small subunit methyltransferase A</fullName>
        <ecNumber evidence="7">2.1.1.182</ecNumber>
    </recommendedName>
    <alternativeName>
        <fullName evidence="7">16S rRNA (adenine(1518)-N(6)/adenine(1519)-N(6))-dimethyltransferase</fullName>
    </alternativeName>
    <alternativeName>
        <fullName evidence="7">16S rRNA dimethyladenosine transferase</fullName>
    </alternativeName>
    <alternativeName>
        <fullName evidence="7">16S rRNA dimethylase</fullName>
    </alternativeName>
    <alternativeName>
        <fullName evidence="7">S-adenosylmethionine-6-N', N'-adenosyl(rRNA) dimethyltransferase</fullName>
    </alternativeName>
</protein>
<dbReference type="InterPro" id="IPR023165">
    <property type="entry name" value="rRNA_Ade_diMease-like_C"/>
</dbReference>
<dbReference type="PANTHER" id="PTHR11727:SF7">
    <property type="entry name" value="DIMETHYLADENOSINE TRANSFERASE-RELATED"/>
    <property type="match status" value="1"/>
</dbReference>
<sequence length="303" mass="32327">MELLTTAHVRELCEHLNIRPTKTLGQNFVHDAGTVRRIVREAQVETGEHVLEVGPGLGSLTLALLEAGAHVTAVEIDPALASALPQTVKAMAGEQAANLRVLKMDAMKVTSPQLLDSATEVVEGAFPVTAAPTKLVANLPYNVAVPVLLILLEALPSIQEVLVMVQSEVANRLAAGPGSRTYGVPSVKVQWYGKARTAGAVSRNVFWPTPHVDSALVRISRYTEGGPAVSDQEVSREEVFAAVDAAFSQRRKTLRSALANWAGSPQDAARIAEAAGVDVSLRGERLVINDFIALARAKKQIEN</sequence>
<dbReference type="GO" id="GO:0003723">
    <property type="term" value="F:RNA binding"/>
    <property type="evidence" value="ECO:0007669"/>
    <property type="project" value="UniProtKB-UniRule"/>
</dbReference>
<dbReference type="FunFam" id="3.40.50.150:FF:000023">
    <property type="entry name" value="Ribosomal RNA small subunit methyltransferase A"/>
    <property type="match status" value="1"/>
</dbReference>
<keyword evidence="6 7" id="KW-0694">RNA-binding</keyword>
<dbReference type="SMART" id="SM00650">
    <property type="entry name" value="rADc"/>
    <property type="match status" value="1"/>
</dbReference>
<evidence type="ECO:0000256" key="6">
    <source>
        <dbReference type="ARBA" id="ARBA00022884"/>
    </source>
</evidence>
<dbReference type="Pfam" id="PF00398">
    <property type="entry name" value="RrnaAD"/>
    <property type="match status" value="1"/>
</dbReference>
<keyword evidence="5 7" id="KW-0949">S-adenosyl-L-methionine</keyword>
<dbReference type="InterPro" id="IPR029063">
    <property type="entry name" value="SAM-dependent_MTases_sf"/>
</dbReference>
<dbReference type="CDD" id="cd02440">
    <property type="entry name" value="AdoMet_MTases"/>
    <property type="match status" value="1"/>
</dbReference>
<evidence type="ECO:0000256" key="4">
    <source>
        <dbReference type="ARBA" id="ARBA00022679"/>
    </source>
</evidence>
<evidence type="ECO:0000313" key="10">
    <source>
        <dbReference type="EMBL" id="OKL50296.1"/>
    </source>
</evidence>
<keyword evidence="2 7" id="KW-0698">rRNA processing</keyword>